<dbReference type="GO" id="GO:0006310">
    <property type="term" value="P:DNA recombination"/>
    <property type="evidence" value="ECO:0007669"/>
    <property type="project" value="UniProtKB-KW"/>
</dbReference>
<keyword evidence="2" id="KW-0238">DNA-binding</keyword>
<dbReference type="InterPro" id="IPR013762">
    <property type="entry name" value="Integrase-like_cat_sf"/>
</dbReference>
<comment type="similarity">
    <text evidence="1">Belongs to the 'phage' integrase family.</text>
</comment>
<evidence type="ECO:0000259" key="4">
    <source>
        <dbReference type="PROSITE" id="PS51898"/>
    </source>
</evidence>
<dbReference type="PANTHER" id="PTHR30349">
    <property type="entry name" value="PHAGE INTEGRASE-RELATED"/>
    <property type="match status" value="1"/>
</dbReference>
<reference evidence="5 6" key="1">
    <citation type="submission" date="2013-01" db="EMBL/GenBank/DDBJ databases">
        <title>The Genome Sequence of Clostridium clostridioforme 90A8.</title>
        <authorList>
            <consortium name="The Broad Institute Genome Sequencing Platform"/>
            <person name="Earl A."/>
            <person name="Ward D."/>
            <person name="Feldgarden M."/>
            <person name="Gevers D."/>
            <person name="Courvalin P."/>
            <person name="Lambert T."/>
            <person name="Walker B."/>
            <person name="Young S.K."/>
            <person name="Zeng Q."/>
            <person name="Gargeya S."/>
            <person name="Fitzgerald M."/>
            <person name="Haas B."/>
            <person name="Abouelleil A."/>
            <person name="Alvarado L."/>
            <person name="Arachchi H.M."/>
            <person name="Berlin A.M."/>
            <person name="Chapman S.B."/>
            <person name="Dewar J."/>
            <person name="Goldberg J."/>
            <person name="Griggs A."/>
            <person name="Gujja S."/>
            <person name="Hansen M."/>
            <person name="Howarth C."/>
            <person name="Imamovic A."/>
            <person name="Larimer J."/>
            <person name="McCowan C."/>
            <person name="Murphy C."/>
            <person name="Neiman D."/>
            <person name="Pearson M."/>
            <person name="Priest M."/>
            <person name="Roberts A."/>
            <person name="Saif S."/>
            <person name="Shea T."/>
            <person name="Sisk P."/>
            <person name="Sykes S."/>
            <person name="Wortman J."/>
            <person name="Nusbaum C."/>
            <person name="Birren B."/>
        </authorList>
    </citation>
    <scope>NUCLEOTIDE SEQUENCE [LARGE SCALE GENOMIC DNA]</scope>
    <source>
        <strain evidence="5 6">90A8</strain>
    </source>
</reference>
<evidence type="ECO:0000256" key="1">
    <source>
        <dbReference type="ARBA" id="ARBA00008857"/>
    </source>
</evidence>
<dbReference type="PROSITE" id="PS51898">
    <property type="entry name" value="TYR_RECOMBINASE"/>
    <property type="match status" value="1"/>
</dbReference>
<dbReference type="Gene3D" id="1.10.443.10">
    <property type="entry name" value="Intergrase catalytic core"/>
    <property type="match status" value="1"/>
</dbReference>
<accession>A0A0E2HS74</accession>
<dbReference type="InterPro" id="IPR010998">
    <property type="entry name" value="Integrase_recombinase_N"/>
</dbReference>
<dbReference type="EMBL" id="AGYR01000012">
    <property type="protein sequence ID" value="ENZ17977.1"/>
    <property type="molecule type" value="Genomic_DNA"/>
</dbReference>
<sequence length="371" mass="43264">MKRYTVETALEGTRKYFYIMDCETLEIALLPSKYLKHKIKSNLSPNTVKRYAFSLCYYLEYMAEKEWDFSTVCEMEYEEQSSHFTQFLYWLKDGRHTEKNQIGDTDNGTCNAYLKDVFRFYLFLTECNFVQALRVLSYNQITLANAVGVKRTLRSQSFKGYMKAEERNVRAAGEEEIIETLQACTNSRDQLLILLLAETGFRIGEILGVDYSRDIDYQNHTVGVYFRDDNENEARAKNAEYRKGKISDDAFDFLMHYLSEYRELLQYGKYLFINISGKTAGQPLNADSVYAMLERAEKKTGVELTPHMLRRYFAVTRWNAGWPLELISQALGHKHLDTTIKYLGILDDKLLEASREFYAKHSINYGIGRVP</sequence>
<dbReference type="AlphaFoldDB" id="A0A0E2HS74"/>
<dbReference type="Proteomes" id="UP000013085">
    <property type="component" value="Unassembled WGS sequence"/>
</dbReference>
<dbReference type="GO" id="GO:0015074">
    <property type="term" value="P:DNA integration"/>
    <property type="evidence" value="ECO:0007669"/>
    <property type="project" value="InterPro"/>
</dbReference>
<evidence type="ECO:0000313" key="6">
    <source>
        <dbReference type="Proteomes" id="UP000013085"/>
    </source>
</evidence>
<evidence type="ECO:0000256" key="2">
    <source>
        <dbReference type="ARBA" id="ARBA00023125"/>
    </source>
</evidence>
<organism evidence="5 6">
    <name type="scientific">[Clostridium] clostridioforme 90A8</name>
    <dbReference type="NCBI Taxonomy" id="999408"/>
    <lineage>
        <taxon>Bacteria</taxon>
        <taxon>Bacillati</taxon>
        <taxon>Bacillota</taxon>
        <taxon>Clostridia</taxon>
        <taxon>Lachnospirales</taxon>
        <taxon>Lachnospiraceae</taxon>
        <taxon>Enterocloster</taxon>
    </lineage>
</organism>
<feature type="domain" description="Tyr recombinase" evidence="4">
    <location>
        <begin position="167"/>
        <end position="355"/>
    </location>
</feature>
<keyword evidence="3" id="KW-0233">DNA recombination</keyword>
<evidence type="ECO:0000313" key="5">
    <source>
        <dbReference type="EMBL" id="ENZ17977.1"/>
    </source>
</evidence>
<dbReference type="SUPFAM" id="SSF56349">
    <property type="entry name" value="DNA breaking-rejoining enzymes"/>
    <property type="match status" value="1"/>
</dbReference>
<dbReference type="PANTHER" id="PTHR30349:SF41">
    <property type="entry name" value="INTEGRASE_RECOMBINASE PROTEIN MJ0367-RELATED"/>
    <property type="match status" value="1"/>
</dbReference>
<protein>
    <recommendedName>
        <fullName evidence="4">Tyr recombinase domain-containing protein</fullName>
    </recommendedName>
</protein>
<comment type="caution">
    <text evidence="5">The sequence shown here is derived from an EMBL/GenBank/DDBJ whole genome shotgun (WGS) entry which is preliminary data.</text>
</comment>
<name>A0A0E2HS74_9FIRM</name>
<dbReference type="HOGENOM" id="CLU_027562_9_6_9"/>
<dbReference type="RefSeq" id="WP_002595423.1">
    <property type="nucleotide sequence ID" value="NZ_KB851009.1"/>
</dbReference>
<dbReference type="InterPro" id="IPR002104">
    <property type="entry name" value="Integrase_catalytic"/>
</dbReference>
<dbReference type="GO" id="GO:0003677">
    <property type="term" value="F:DNA binding"/>
    <property type="evidence" value="ECO:0007669"/>
    <property type="project" value="UniProtKB-KW"/>
</dbReference>
<gene>
    <name evidence="5" type="ORF">HMPREF1090_01527</name>
</gene>
<dbReference type="Gene3D" id="1.10.150.130">
    <property type="match status" value="1"/>
</dbReference>
<dbReference type="InterPro" id="IPR050090">
    <property type="entry name" value="Tyrosine_recombinase_XerCD"/>
</dbReference>
<dbReference type="Pfam" id="PF00589">
    <property type="entry name" value="Phage_integrase"/>
    <property type="match status" value="1"/>
</dbReference>
<proteinExistence type="inferred from homology"/>
<dbReference type="PATRIC" id="fig|999408.3.peg.1639"/>
<evidence type="ECO:0000256" key="3">
    <source>
        <dbReference type="ARBA" id="ARBA00023172"/>
    </source>
</evidence>
<dbReference type="InterPro" id="IPR011010">
    <property type="entry name" value="DNA_brk_join_enz"/>
</dbReference>